<evidence type="ECO:0000313" key="3">
    <source>
        <dbReference type="Proteomes" id="UP001056384"/>
    </source>
</evidence>
<keyword evidence="1" id="KW-0732">Signal</keyword>
<organism evidence="2 3">
    <name type="scientific">Septoria linicola</name>
    <dbReference type="NCBI Taxonomy" id="215465"/>
    <lineage>
        <taxon>Eukaryota</taxon>
        <taxon>Fungi</taxon>
        <taxon>Dikarya</taxon>
        <taxon>Ascomycota</taxon>
        <taxon>Pezizomycotina</taxon>
        <taxon>Dothideomycetes</taxon>
        <taxon>Dothideomycetidae</taxon>
        <taxon>Mycosphaerellales</taxon>
        <taxon>Mycosphaerellaceae</taxon>
        <taxon>Septoria</taxon>
    </lineage>
</organism>
<proteinExistence type="predicted"/>
<feature type="signal peptide" evidence="1">
    <location>
        <begin position="1"/>
        <end position="20"/>
    </location>
</feature>
<dbReference type="AlphaFoldDB" id="A0A9Q9ALE7"/>
<evidence type="ECO:0000313" key="2">
    <source>
        <dbReference type="EMBL" id="USW48177.1"/>
    </source>
</evidence>
<sequence length="112" mass="10728">MQFTTFVAVLASAALAASSALPVALPEIVTMPQGQPATVGAVCGQKQEKVACCNGGGSGGNGLLAGLNLFGGACSASILGDECSQGALACCPVSQSSPSLISVGSICAPISL</sequence>
<accession>A0A9Q9ALE7</accession>
<keyword evidence="3" id="KW-1185">Reference proteome</keyword>
<dbReference type="EMBL" id="CP099418">
    <property type="protein sequence ID" value="USW48177.1"/>
    <property type="molecule type" value="Genomic_DNA"/>
</dbReference>
<reference evidence="2" key="1">
    <citation type="submission" date="2022-06" db="EMBL/GenBank/DDBJ databases">
        <title>Complete genome sequences of two strains of the flax pathogen Septoria linicola.</title>
        <authorList>
            <person name="Lapalu N."/>
            <person name="Simon A."/>
            <person name="Demenou B."/>
            <person name="Paumier D."/>
            <person name="Guillot M.-P."/>
            <person name="Gout L."/>
            <person name="Valade R."/>
        </authorList>
    </citation>
    <scope>NUCLEOTIDE SEQUENCE</scope>
    <source>
        <strain evidence="2">SE15195</strain>
    </source>
</reference>
<evidence type="ECO:0000256" key="1">
    <source>
        <dbReference type="SAM" id="SignalP"/>
    </source>
</evidence>
<dbReference type="Proteomes" id="UP001056384">
    <property type="component" value="Chromosome 1"/>
</dbReference>
<gene>
    <name evidence="2" type="ORF">Slin15195_G014960</name>
</gene>
<name>A0A9Q9ALE7_9PEZI</name>
<protein>
    <recommendedName>
        <fullName evidence="4">Hydrophobin</fullName>
    </recommendedName>
</protein>
<evidence type="ECO:0008006" key="4">
    <source>
        <dbReference type="Google" id="ProtNLM"/>
    </source>
</evidence>
<feature type="chain" id="PRO_5040126016" description="Hydrophobin" evidence="1">
    <location>
        <begin position="21"/>
        <end position="112"/>
    </location>
</feature>